<gene>
    <name evidence="2" type="primary">bepA_2</name>
    <name evidence="2" type="ORF">HRbin17_00129</name>
</gene>
<organism evidence="2 3">
    <name type="scientific">Candidatus Fervidibacter japonicus</name>
    <dbReference type="NCBI Taxonomy" id="2035412"/>
    <lineage>
        <taxon>Bacteria</taxon>
        <taxon>Candidatus Fervidibacterota</taxon>
        <taxon>Candidatus Fervidibacter</taxon>
    </lineage>
</organism>
<name>A0A2H5X8Y5_9BACT</name>
<proteinExistence type="predicted"/>
<dbReference type="PROSITE" id="PS50293">
    <property type="entry name" value="TPR_REGION"/>
    <property type="match status" value="1"/>
</dbReference>
<dbReference type="InterPro" id="IPR019734">
    <property type="entry name" value="TPR_rpt"/>
</dbReference>
<dbReference type="Pfam" id="PF13432">
    <property type="entry name" value="TPR_16"/>
    <property type="match status" value="2"/>
</dbReference>
<evidence type="ECO:0000313" key="3">
    <source>
        <dbReference type="Proteomes" id="UP000236173"/>
    </source>
</evidence>
<dbReference type="PANTHER" id="PTHR44216:SF3">
    <property type="entry name" value="PROTEIN O-MANNOSYL-TRANSFERASE TMTC2"/>
    <property type="match status" value="1"/>
</dbReference>
<protein>
    <submittedName>
        <fullName evidence="2">Beta-barrel assembly-enhancing protease</fullName>
        <ecNumber evidence="2">3.4.-.-</ecNumber>
    </submittedName>
</protein>
<dbReference type="EC" id="3.4.-.-" evidence="2"/>
<dbReference type="Proteomes" id="UP000236173">
    <property type="component" value="Unassembled WGS sequence"/>
</dbReference>
<dbReference type="InterPro" id="IPR011990">
    <property type="entry name" value="TPR-like_helical_dom_sf"/>
</dbReference>
<dbReference type="GO" id="GO:0006508">
    <property type="term" value="P:proteolysis"/>
    <property type="evidence" value="ECO:0007669"/>
    <property type="project" value="UniProtKB-KW"/>
</dbReference>
<dbReference type="EMBL" id="BEHT01000001">
    <property type="protein sequence ID" value="GBC97641.1"/>
    <property type="molecule type" value="Genomic_DNA"/>
</dbReference>
<comment type="caution">
    <text evidence="2">The sequence shown here is derived from an EMBL/GenBank/DDBJ whole genome shotgun (WGS) entry which is preliminary data.</text>
</comment>
<keyword evidence="2" id="KW-0378">Hydrolase</keyword>
<dbReference type="GO" id="GO:0008233">
    <property type="term" value="F:peptidase activity"/>
    <property type="evidence" value="ECO:0007669"/>
    <property type="project" value="UniProtKB-KW"/>
</dbReference>
<keyword evidence="2" id="KW-0645">Protease</keyword>
<evidence type="ECO:0000256" key="1">
    <source>
        <dbReference type="PROSITE-ProRule" id="PRU00339"/>
    </source>
</evidence>
<feature type="repeat" description="TPR" evidence="1">
    <location>
        <begin position="222"/>
        <end position="255"/>
    </location>
</feature>
<dbReference type="Pfam" id="PF14559">
    <property type="entry name" value="TPR_19"/>
    <property type="match status" value="1"/>
</dbReference>
<dbReference type="AlphaFoldDB" id="A0A2H5X8Y5"/>
<keyword evidence="1" id="KW-0802">TPR repeat</keyword>
<dbReference type="SMART" id="SM00028">
    <property type="entry name" value="TPR"/>
    <property type="match status" value="5"/>
</dbReference>
<sequence length="281" mass="32849">MRQLQWLFVAVLIGAAVVAVTVLRQRNRPSEQWWQQVRRYLSLPALQNRLRSVPALQEAQRALQRQDWTAAEKALRQAVQLDPTNKEAWQLLMMVLARQGRINEAVLLVQRIADPSLQAQALLTLADMSYLQGDFNRADALYRRVLALDPNNATALNNYGYMLAERGIRLDEAERFIRKALSLQPNEPAFWDSLGWVYYQRGNYRQALRYIQRAAQKRPDDPEVRYHLGMVYWRLGDRHAARREFQSALKVDPTYRPAREALETLEQQEMEEEMRGETVRT</sequence>
<reference evidence="3" key="1">
    <citation type="submission" date="2017-09" db="EMBL/GenBank/DDBJ databases">
        <title>Metaegenomics of thermophilic ammonia-oxidizing enrichment culture.</title>
        <authorList>
            <person name="Kato S."/>
            <person name="Suzuki K."/>
        </authorList>
    </citation>
    <scope>NUCLEOTIDE SEQUENCE [LARGE SCALE GENOMIC DNA]</scope>
</reference>
<dbReference type="PROSITE" id="PS50005">
    <property type="entry name" value="TPR"/>
    <property type="match status" value="3"/>
</dbReference>
<evidence type="ECO:0000313" key="2">
    <source>
        <dbReference type="EMBL" id="GBC97641.1"/>
    </source>
</evidence>
<dbReference type="Gene3D" id="1.25.40.10">
    <property type="entry name" value="Tetratricopeptide repeat domain"/>
    <property type="match status" value="3"/>
</dbReference>
<dbReference type="PANTHER" id="PTHR44216">
    <property type="entry name" value="PROTEIN O-MANNOSYL-TRANSFERASE TMTC2"/>
    <property type="match status" value="1"/>
</dbReference>
<feature type="repeat" description="TPR" evidence="1">
    <location>
        <begin position="188"/>
        <end position="221"/>
    </location>
</feature>
<dbReference type="SUPFAM" id="SSF48452">
    <property type="entry name" value="TPR-like"/>
    <property type="match status" value="1"/>
</dbReference>
<feature type="repeat" description="TPR" evidence="1">
    <location>
        <begin position="119"/>
        <end position="152"/>
    </location>
</feature>
<accession>A0A2H5X8Y5</accession>
<dbReference type="InterPro" id="IPR052384">
    <property type="entry name" value="TMTC_O-mannosyltransferase"/>
</dbReference>